<evidence type="ECO:0000313" key="1">
    <source>
        <dbReference type="EMBL" id="EFH70905.1"/>
    </source>
</evidence>
<proteinExistence type="predicted"/>
<protein>
    <submittedName>
        <fullName evidence="1">Predicted protein</fullName>
    </submittedName>
</protein>
<organism evidence="2">
    <name type="scientific">Arabidopsis lyrata subsp. lyrata</name>
    <name type="common">Lyre-leaved rock-cress</name>
    <dbReference type="NCBI Taxonomy" id="81972"/>
    <lineage>
        <taxon>Eukaryota</taxon>
        <taxon>Viridiplantae</taxon>
        <taxon>Streptophyta</taxon>
        <taxon>Embryophyta</taxon>
        <taxon>Tracheophyta</taxon>
        <taxon>Spermatophyta</taxon>
        <taxon>Magnoliopsida</taxon>
        <taxon>eudicotyledons</taxon>
        <taxon>Gunneridae</taxon>
        <taxon>Pentapetalae</taxon>
        <taxon>rosids</taxon>
        <taxon>malvids</taxon>
        <taxon>Brassicales</taxon>
        <taxon>Brassicaceae</taxon>
        <taxon>Camelineae</taxon>
        <taxon>Arabidopsis</taxon>
    </lineage>
</organism>
<evidence type="ECO:0000313" key="2">
    <source>
        <dbReference type="Proteomes" id="UP000008694"/>
    </source>
</evidence>
<reference evidence="2" key="1">
    <citation type="journal article" date="2011" name="Nat. Genet.">
        <title>The Arabidopsis lyrata genome sequence and the basis of rapid genome size change.</title>
        <authorList>
            <person name="Hu T.T."/>
            <person name="Pattyn P."/>
            <person name="Bakker E.G."/>
            <person name="Cao J."/>
            <person name="Cheng J.-F."/>
            <person name="Clark R.M."/>
            <person name="Fahlgren N."/>
            <person name="Fawcett J.A."/>
            <person name="Grimwood J."/>
            <person name="Gundlach H."/>
            <person name="Haberer G."/>
            <person name="Hollister J.D."/>
            <person name="Ossowski S."/>
            <person name="Ottilar R.P."/>
            <person name="Salamov A.A."/>
            <person name="Schneeberger K."/>
            <person name="Spannagl M."/>
            <person name="Wang X."/>
            <person name="Yang L."/>
            <person name="Nasrallah M.E."/>
            <person name="Bergelson J."/>
            <person name="Carrington J.C."/>
            <person name="Gaut B.S."/>
            <person name="Schmutz J."/>
            <person name="Mayer K.F.X."/>
            <person name="Van de Peer Y."/>
            <person name="Grigoriev I.V."/>
            <person name="Nordborg M."/>
            <person name="Weigel D."/>
            <person name="Guo Y.-L."/>
        </authorList>
    </citation>
    <scope>NUCLEOTIDE SEQUENCE [LARGE SCALE GENOMIC DNA]</scope>
    <source>
        <strain evidence="2">cv. MN47</strain>
    </source>
</reference>
<gene>
    <name evidence="1" type="ORF">ARALYDRAFT_682863</name>
</gene>
<accession>D7KB09</accession>
<dbReference type="HOGENOM" id="CLU_1002364_0_0_1"/>
<dbReference type="Proteomes" id="UP000008694">
    <property type="component" value="Unassembled WGS sequence"/>
</dbReference>
<dbReference type="AlphaFoldDB" id="D7KB09"/>
<dbReference type="EMBL" id="GL348713">
    <property type="protein sequence ID" value="EFH70905.1"/>
    <property type="molecule type" value="Genomic_DNA"/>
</dbReference>
<keyword evidence="2" id="KW-1185">Reference proteome</keyword>
<sequence>MSIRKNSYVLPFGRFMSGVCRWYFRFVTGEFPPTQWYGGFTLVFDPGIHDVTTLLKRFGLLRYQIRSKDINSGIDDFLMTLPVGYIQETEKNRFFLVMMHLNLQKQNLRIMDSQMPHTWVVGNDDVDHVVGSNTSQVGSLREETMNLLLCSDLWSSRVIFRDLSKSGKAISSKNTVETTTMVILFVILLKRITESSSFRKTLVRTLWYHCVYISEFFMDTSGLKLRFAKIKFSYKLLHANRNREKSNMKLDNNGSYGRLASKTTLRKASSISLLLYFS</sequence>
<dbReference type="Gramene" id="Al_scaffold_0001_5186">
    <property type="protein sequence ID" value="Al_scaffold_0001_5186"/>
    <property type="gene ID" value="Al_scaffold_0001_5186"/>
</dbReference>
<name>D7KB09_ARALL</name>